<evidence type="ECO:0000313" key="1">
    <source>
        <dbReference type="EMBL" id="KAJ8030373.1"/>
    </source>
</evidence>
<comment type="caution">
    <text evidence="1">The sequence shown here is derived from an EMBL/GenBank/DDBJ whole genome shotgun (WGS) entry which is preliminary data.</text>
</comment>
<dbReference type="AlphaFoldDB" id="A0A9Q1H287"/>
<protein>
    <submittedName>
        <fullName evidence="1">Uncharacterized protein</fullName>
    </submittedName>
</protein>
<accession>A0A9Q1H287</accession>
<organism evidence="1 2">
    <name type="scientific">Holothuria leucospilota</name>
    <name type="common">Black long sea cucumber</name>
    <name type="synonym">Mertensiothuria leucospilota</name>
    <dbReference type="NCBI Taxonomy" id="206669"/>
    <lineage>
        <taxon>Eukaryota</taxon>
        <taxon>Metazoa</taxon>
        <taxon>Echinodermata</taxon>
        <taxon>Eleutherozoa</taxon>
        <taxon>Echinozoa</taxon>
        <taxon>Holothuroidea</taxon>
        <taxon>Aspidochirotacea</taxon>
        <taxon>Aspidochirotida</taxon>
        <taxon>Holothuriidae</taxon>
        <taxon>Holothuria</taxon>
    </lineage>
</organism>
<evidence type="ECO:0000313" key="2">
    <source>
        <dbReference type="Proteomes" id="UP001152320"/>
    </source>
</evidence>
<sequence>MVQYLFCMKARHCTRPLVCLVPLPPLSLVSYVDRAPFIQSVGSTLAALGRKFSIPQCLHSSRNSGNLGALREIFGKRDYFRKFRDISICSKHFPAKTLFCLI</sequence>
<keyword evidence="2" id="KW-1185">Reference proteome</keyword>
<dbReference type="Proteomes" id="UP001152320">
    <property type="component" value="Chromosome 13"/>
</dbReference>
<reference evidence="1" key="1">
    <citation type="submission" date="2021-10" db="EMBL/GenBank/DDBJ databases">
        <title>Tropical sea cucumber genome reveals ecological adaptation and Cuvierian tubules defense mechanism.</title>
        <authorList>
            <person name="Chen T."/>
        </authorList>
    </citation>
    <scope>NUCLEOTIDE SEQUENCE</scope>
    <source>
        <strain evidence="1">Nanhai2018</strain>
        <tissue evidence="1">Muscle</tissue>
    </source>
</reference>
<proteinExistence type="predicted"/>
<gene>
    <name evidence="1" type="ORF">HOLleu_26783</name>
</gene>
<name>A0A9Q1H287_HOLLE</name>
<dbReference type="EMBL" id="JAIZAY010000013">
    <property type="protein sequence ID" value="KAJ8030373.1"/>
    <property type="molecule type" value="Genomic_DNA"/>
</dbReference>